<reference evidence="1" key="1">
    <citation type="submission" date="2018-08" db="EMBL/GenBank/DDBJ databases">
        <authorList>
            <consortium name="GenomeTrakr network: Whole genome sequencing for foodborne pathogen traceback"/>
        </authorList>
    </citation>
    <scope>NUCLEOTIDE SEQUENCE</scope>
    <source>
        <strain evidence="1">FDA00003824</strain>
    </source>
</reference>
<protein>
    <submittedName>
        <fullName evidence="1">Uncharacterized protein</fullName>
    </submittedName>
</protein>
<comment type="caution">
    <text evidence="1">The sequence shown here is derived from an EMBL/GenBank/DDBJ whole genome shotgun (WGS) entry which is preliminary data.</text>
</comment>
<name>A0A5Y3I999_SALET</name>
<gene>
    <name evidence="1" type="ORF">RU16_19240</name>
</gene>
<accession>A0A5Y3I999</accession>
<dbReference type="AlphaFoldDB" id="A0A5Y3I999"/>
<proteinExistence type="predicted"/>
<dbReference type="Pfam" id="PF20126">
    <property type="entry name" value="TumE"/>
    <property type="match status" value="1"/>
</dbReference>
<sequence>MSAKLITKSKQYFPDGSFMEIVIWLVNPSVRESQHEYKYRLAYVENNVCVVRYDNEAGKGDHKHIGSDEIATTFTSISQLCKDFETDVLNHRRR</sequence>
<dbReference type="EMBL" id="AAITFY010000017">
    <property type="protein sequence ID" value="ECH8333136.1"/>
    <property type="molecule type" value="Genomic_DNA"/>
</dbReference>
<dbReference type="InterPro" id="IPR045397">
    <property type="entry name" value="TumE-like"/>
</dbReference>
<organism evidence="1">
    <name type="scientific">Salmonella enterica I</name>
    <dbReference type="NCBI Taxonomy" id="59201"/>
    <lineage>
        <taxon>Bacteria</taxon>
        <taxon>Pseudomonadati</taxon>
        <taxon>Pseudomonadota</taxon>
        <taxon>Gammaproteobacteria</taxon>
        <taxon>Enterobacterales</taxon>
        <taxon>Enterobacteriaceae</taxon>
        <taxon>Salmonella</taxon>
    </lineage>
</organism>
<evidence type="ECO:0000313" key="1">
    <source>
        <dbReference type="EMBL" id="ECH8333136.1"/>
    </source>
</evidence>